<name>M4SU84_9TRYP</name>
<dbReference type="InterPro" id="IPR019609">
    <property type="entry name" value="Variant_surf_glycoprt_trypan_C"/>
</dbReference>
<keyword evidence="3" id="KW-1003">Cell membrane</keyword>
<feature type="coiled-coil region" evidence="9">
    <location>
        <begin position="134"/>
        <end position="171"/>
    </location>
</feature>
<evidence type="ECO:0000256" key="8">
    <source>
        <dbReference type="ARBA" id="ARBA00023288"/>
    </source>
</evidence>
<keyword evidence="8" id="KW-0449">Lipoprotein</keyword>
<dbReference type="GO" id="GO:0005886">
    <property type="term" value="C:plasma membrane"/>
    <property type="evidence" value="ECO:0007669"/>
    <property type="project" value="UniProtKB-SubCell"/>
</dbReference>
<sequence>LLCGAAATDAKAVTLAQILLCVCGRDNNDNNNVCENSQQATALNIGSNPKAILTDLLSKCPKPAEQKPPTAQDVTRKLDALLAMAQMKAKDIYLGTFTTTDCSGSSGSGVCVMYKASTTADLTTFKKLQWIRQLETAAQLLESRQRRKHKLKQQEEALSEIQKQAHELLYLTQGEDNEVSSHLQKTGEQNTGAKEAETTCNTSESKSAEECKNLGCDYDAGNKKCKPKAGSENTATATGEGNDGGNTAKPVCSSFLNQTACEGVKGTPAPGKKKVCGWIEGKCQDSSFLLNKKFALSVVSAAFAALLF</sequence>
<keyword evidence="6" id="KW-0472">Membrane</keyword>
<evidence type="ECO:0000256" key="5">
    <source>
        <dbReference type="ARBA" id="ARBA00022729"/>
    </source>
</evidence>
<reference evidence="12" key="2">
    <citation type="journal article" date="2014" name="Mol. Biochem. Parasitol.">
        <title>Capturing the variant surface glycoprotein repertoire (the VSGnome) of Trypanosoma brucei Lister 427.</title>
        <authorList>
            <person name="Cross G.A."/>
            <person name="Kim H.S."/>
            <person name="Wickstead B."/>
        </authorList>
    </citation>
    <scope>NUCLEOTIDE SEQUENCE</scope>
    <source>
        <strain evidence="12">Lister 427</strain>
    </source>
</reference>
<dbReference type="GO" id="GO:0098552">
    <property type="term" value="C:side of membrane"/>
    <property type="evidence" value="ECO:0007669"/>
    <property type="project" value="UniProtKB-KW"/>
</dbReference>
<evidence type="ECO:0000256" key="1">
    <source>
        <dbReference type="ARBA" id="ARBA00002523"/>
    </source>
</evidence>
<evidence type="ECO:0000313" key="12">
    <source>
        <dbReference type="EMBL" id="AGH58881.1"/>
    </source>
</evidence>
<reference evidence="12" key="1">
    <citation type="submission" date="2013-02" db="EMBL/GenBank/DDBJ databases">
        <authorList>
            <person name="Cross G.A.M."/>
            <person name="Kim H.-S."/>
            <person name="Wickstead B."/>
        </authorList>
    </citation>
    <scope>NUCLEOTIDE SEQUENCE</scope>
    <source>
        <strain evidence="12">Lister 427</strain>
    </source>
</reference>
<protein>
    <submittedName>
        <fullName evidence="12">Variant surface glycoprotein 2148</fullName>
    </submittedName>
</protein>
<feature type="non-terminal residue" evidence="12">
    <location>
        <position position="1"/>
    </location>
</feature>
<accession>M4SU84</accession>
<keyword evidence="4" id="KW-0336">GPI-anchor</keyword>
<proteinExistence type="predicted"/>
<dbReference type="Pfam" id="PF13206">
    <property type="entry name" value="VSG_B"/>
    <property type="match status" value="1"/>
</dbReference>
<dbReference type="VEuPathDB" id="TriTrypDB:Tb427_000636700"/>
<evidence type="ECO:0000256" key="4">
    <source>
        <dbReference type="ARBA" id="ARBA00022622"/>
    </source>
</evidence>
<evidence type="ECO:0000259" key="10">
    <source>
        <dbReference type="Pfam" id="PF10659"/>
    </source>
</evidence>
<keyword evidence="5" id="KW-0732">Signal</keyword>
<comment type="subcellular location">
    <subcellularLocation>
        <location evidence="2">Cell membrane</location>
        <topology evidence="2">Lipid-anchor</topology>
        <topology evidence="2">GPI-anchor</topology>
    </subcellularLocation>
</comment>
<dbReference type="InterPro" id="IPR025932">
    <property type="entry name" value="Trypano_VSG_B_N_dom"/>
</dbReference>
<dbReference type="AlphaFoldDB" id="M4SU84"/>
<evidence type="ECO:0000256" key="2">
    <source>
        <dbReference type="ARBA" id="ARBA00004609"/>
    </source>
</evidence>
<organism evidence="12">
    <name type="scientific">Trypanosoma brucei</name>
    <dbReference type="NCBI Taxonomy" id="5691"/>
    <lineage>
        <taxon>Eukaryota</taxon>
        <taxon>Discoba</taxon>
        <taxon>Euglenozoa</taxon>
        <taxon>Kinetoplastea</taxon>
        <taxon>Metakinetoplastina</taxon>
        <taxon>Trypanosomatida</taxon>
        <taxon>Trypanosomatidae</taxon>
        <taxon>Trypanosoma</taxon>
    </lineage>
</organism>
<feature type="domain" description="Trypanosome variant surface glycoprotein C-terminal" evidence="10">
    <location>
        <begin position="200"/>
        <end position="307"/>
    </location>
</feature>
<comment type="function">
    <text evidence="1">VSG forms a coat on the surface of the parasite. The trypanosome evades the immune response of the host by expressing a series of antigenically distinct VSGs from an estimated 1000 VSG genes.</text>
</comment>
<feature type="domain" description="Trypanosome variant surface glycoprotein B-type N-terminal" evidence="11">
    <location>
        <begin position="3"/>
        <end position="158"/>
    </location>
</feature>
<evidence type="ECO:0000256" key="6">
    <source>
        <dbReference type="ARBA" id="ARBA00023136"/>
    </source>
</evidence>
<dbReference type="EMBL" id="KC611450">
    <property type="protein sequence ID" value="AGH58881.1"/>
    <property type="molecule type" value="Genomic_DNA"/>
</dbReference>
<evidence type="ECO:0000256" key="7">
    <source>
        <dbReference type="ARBA" id="ARBA00023180"/>
    </source>
</evidence>
<dbReference type="Pfam" id="PF10659">
    <property type="entry name" value="Trypan_glycop_C"/>
    <property type="match status" value="1"/>
</dbReference>
<keyword evidence="7" id="KW-0325">Glycoprotein</keyword>
<evidence type="ECO:0000259" key="11">
    <source>
        <dbReference type="Pfam" id="PF13206"/>
    </source>
</evidence>
<evidence type="ECO:0000256" key="3">
    <source>
        <dbReference type="ARBA" id="ARBA00022475"/>
    </source>
</evidence>
<keyword evidence="9" id="KW-0175">Coiled coil</keyword>
<dbReference type="VEuPathDB" id="TriTrypDB:Tb11.0710"/>
<evidence type="ECO:0000256" key="9">
    <source>
        <dbReference type="SAM" id="Coils"/>
    </source>
</evidence>